<keyword evidence="2" id="KW-1185">Reference proteome</keyword>
<evidence type="ECO:0000313" key="1">
    <source>
        <dbReference type="EMBL" id="KAL2318798.1"/>
    </source>
</evidence>
<dbReference type="AlphaFoldDB" id="A0ABD1L607"/>
<dbReference type="EMBL" id="JBGMDY010000011">
    <property type="protein sequence ID" value="KAL2318798.1"/>
    <property type="molecule type" value="Genomic_DNA"/>
</dbReference>
<proteinExistence type="predicted"/>
<dbReference type="InterPro" id="IPR027409">
    <property type="entry name" value="GroEL-like_apical_dom_sf"/>
</dbReference>
<dbReference type="SUPFAM" id="SSF52029">
    <property type="entry name" value="GroEL apical domain-like"/>
    <property type="match status" value="1"/>
</dbReference>
<accession>A0ABD1L607</accession>
<evidence type="ECO:0000313" key="2">
    <source>
        <dbReference type="Proteomes" id="UP001603857"/>
    </source>
</evidence>
<comment type="caution">
    <text evidence="1">The sequence shown here is derived from an EMBL/GenBank/DDBJ whole genome shotgun (WGS) entry which is preliminary data.</text>
</comment>
<organism evidence="1 2">
    <name type="scientific">Flemingia macrophylla</name>
    <dbReference type="NCBI Taxonomy" id="520843"/>
    <lineage>
        <taxon>Eukaryota</taxon>
        <taxon>Viridiplantae</taxon>
        <taxon>Streptophyta</taxon>
        <taxon>Embryophyta</taxon>
        <taxon>Tracheophyta</taxon>
        <taxon>Spermatophyta</taxon>
        <taxon>Magnoliopsida</taxon>
        <taxon>eudicotyledons</taxon>
        <taxon>Gunneridae</taxon>
        <taxon>Pentapetalae</taxon>
        <taxon>rosids</taxon>
        <taxon>fabids</taxon>
        <taxon>Fabales</taxon>
        <taxon>Fabaceae</taxon>
        <taxon>Papilionoideae</taxon>
        <taxon>50 kb inversion clade</taxon>
        <taxon>NPAAA clade</taxon>
        <taxon>indigoferoid/millettioid clade</taxon>
        <taxon>Phaseoleae</taxon>
        <taxon>Flemingia</taxon>
    </lineage>
</organism>
<protein>
    <submittedName>
        <fullName evidence="1">Uncharacterized protein</fullName>
    </submittedName>
</protein>
<dbReference type="Proteomes" id="UP001603857">
    <property type="component" value="Unassembled WGS sequence"/>
</dbReference>
<name>A0ABD1L607_9FABA</name>
<reference evidence="1 2" key="1">
    <citation type="submission" date="2024-08" db="EMBL/GenBank/DDBJ databases">
        <title>Insights into the chromosomal genome structure of Flemingia macrophylla.</title>
        <authorList>
            <person name="Ding Y."/>
            <person name="Zhao Y."/>
            <person name="Bi W."/>
            <person name="Wu M."/>
            <person name="Zhao G."/>
            <person name="Gong Y."/>
            <person name="Li W."/>
            <person name="Zhang P."/>
        </authorList>
    </citation>
    <scope>NUCLEOTIDE SEQUENCE [LARGE SCALE GENOMIC DNA]</scope>
    <source>
        <strain evidence="1">DYQJB</strain>
        <tissue evidence="1">Leaf</tissue>
    </source>
</reference>
<gene>
    <name evidence="1" type="ORF">Fmac_032674</name>
</gene>
<sequence length="113" mass="12165">MSGGERGKDVDLKLLVTIVEGQIKVFIVGVGFGSRLCVGKVVDAVQAVKMTNARGEVKYPIKAHGKSARDSFLMNGYALHAGCANQGMPLRVTHVKIACLDFNLYKTKMQLGV</sequence>
<dbReference type="Gene3D" id="3.50.7.10">
    <property type="entry name" value="GroEL"/>
    <property type="match status" value="1"/>
</dbReference>